<dbReference type="SUPFAM" id="SSF56425">
    <property type="entry name" value="Succinate dehydrogenase/fumarate reductase flavoprotein, catalytic domain"/>
    <property type="match status" value="1"/>
</dbReference>
<dbReference type="PRINTS" id="PR00411">
    <property type="entry name" value="PNDRDTASEI"/>
</dbReference>
<dbReference type="InterPro" id="IPR036188">
    <property type="entry name" value="FAD/NAD-bd_sf"/>
</dbReference>
<feature type="domain" description="FAD-dependent oxidoreductase 2 FAD-binding" evidence="6">
    <location>
        <begin position="10"/>
        <end position="547"/>
    </location>
</feature>
<gene>
    <name evidence="7" type="ORF">SAMN05216221_1168</name>
</gene>
<dbReference type="GO" id="GO:0016491">
    <property type="term" value="F:oxidoreductase activity"/>
    <property type="evidence" value="ECO:0007669"/>
    <property type="project" value="UniProtKB-KW"/>
</dbReference>
<proteinExistence type="predicted"/>
<dbReference type="GO" id="GO:0008202">
    <property type="term" value="P:steroid metabolic process"/>
    <property type="evidence" value="ECO:0007669"/>
    <property type="project" value="UniProtKB-ARBA"/>
</dbReference>
<dbReference type="NCBIfam" id="NF004789">
    <property type="entry name" value="PRK06134.1"/>
    <property type="match status" value="1"/>
</dbReference>
<evidence type="ECO:0000313" key="8">
    <source>
        <dbReference type="Proteomes" id="UP000243359"/>
    </source>
</evidence>
<dbReference type="SUPFAM" id="SSF51905">
    <property type="entry name" value="FAD/NAD(P)-binding domain"/>
    <property type="match status" value="1"/>
</dbReference>
<evidence type="ECO:0000259" key="6">
    <source>
        <dbReference type="Pfam" id="PF00890"/>
    </source>
</evidence>
<dbReference type="RefSeq" id="WP_090348040.1">
    <property type="nucleotide sequence ID" value="NZ_LT629751.1"/>
</dbReference>
<dbReference type="Proteomes" id="UP000243359">
    <property type="component" value="Chromosome I"/>
</dbReference>
<evidence type="ECO:0000256" key="1">
    <source>
        <dbReference type="ARBA" id="ARBA00001974"/>
    </source>
</evidence>
<dbReference type="AlphaFoldDB" id="A0A1H1PTG2"/>
<dbReference type="InterPro" id="IPR027477">
    <property type="entry name" value="Succ_DH/fumarate_Rdtase_cat_sf"/>
</dbReference>
<accession>A0A1H1PTG2</accession>
<dbReference type="InterPro" id="IPR003953">
    <property type="entry name" value="FAD-dep_OxRdtase_2_FAD-bd"/>
</dbReference>
<keyword evidence="3" id="KW-0274">FAD</keyword>
<protein>
    <submittedName>
        <fullName evidence="7">Succinate dehydrogenase/fumarate reductase, flavoprotein subunit</fullName>
    </submittedName>
</protein>
<reference evidence="8" key="1">
    <citation type="submission" date="2016-10" db="EMBL/GenBank/DDBJ databases">
        <authorList>
            <person name="Varghese N."/>
            <person name="Submissions S."/>
        </authorList>
    </citation>
    <scope>NUCLEOTIDE SEQUENCE [LARGE SCALE GENOMIC DNA]</scope>
    <source>
        <strain evidence="8">KCTC 32247</strain>
    </source>
</reference>
<organism evidence="7 8">
    <name type="scientific">Pseudomonas oryzae</name>
    <dbReference type="NCBI Taxonomy" id="1392877"/>
    <lineage>
        <taxon>Bacteria</taxon>
        <taxon>Pseudomonadati</taxon>
        <taxon>Pseudomonadota</taxon>
        <taxon>Gammaproteobacteria</taxon>
        <taxon>Pseudomonadales</taxon>
        <taxon>Pseudomonadaceae</taxon>
        <taxon>Pseudomonas</taxon>
    </lineage>
</organism>
<evidence type="ECO:0000256" key="5">
    <source>
        <dbReference type="SAM" id="MobiDB-lite"/>
    </source>
</evidence>
<dbReference type="STRING" id="1392877.SAMN05216221_1168"/>
<dbReference type="PANTHER" id="PTHR43400">
    <property type="entry name" value="FUMARATE REDUCTASE"/>
    <property type="match status" value="1"/>
</dbReference>
<dbReference type="InterPro" id="IPR050315">
    <property type="entry name" value="FAD-oxidoreductase_2"/>
</dbReference>
<dbReference type="Gene3D" id="3.50.50.60">
    <property type="entry name" value="FAD/NAD(P)-binding domain"/>
    <property type="match status" value="2"/>
</dbReference>
<keyword evidence="4" id="KW-0560">Oxidoreductase</keyword>
<evidence type="ECO:0000256" key="4">
    <source>
        <dbReference type="ARBA" id="ARBA00023002"/>
    </source>
</evidence>
<dbReference type="PANTHER" id="PTHR43400:SF10">
    <property type="entry name" value="3-OXOSTEROID 1-DEHYDROGENASE"/>
    <property type="match status" value="1"/>
</dbReference>
<sequence length="588" mass="62336">MQTPDRIECDVLVIGSGAAGLAAAVTAAHHGLKVVVAEKEPLLGGTSAWSGGWLWIPRNPLAVADGQLEEPGAPERYLREQLHRAELDERQRAFLDHGPAMVEFFQRHTAVQFQSGSRMPDMHDGPGAVLGGRSLCAQPFDGRQLGEWIAKLRPPLDLISLAGMGIAGGADLAHFLDATRSPRSALYAAGRLLRHFRDRLLHGRGLHLVNGNALVARLLRSALDLRVSLLTEAPVRRLLDSDGRVIGALLDQLGTPTEIHARRGVVLACGGFPHDRARIAQLFPHAPDGKGHHSAAPPCNTGDGLRLAEAVGGLVANDLAHAGAWAPVSLVPLGDGSLGAFPHLMERAKPGFVIVRRDGRRFVNEADSYHVFMNALFATTPAGEEPVAWLIGDHRARNRYGIGAVRPFPFPEGRWLRNDYLKRGDSLEDLARQCGIAPTQLAASVARFNRHAACGADPDFGRGASPYNRAQGEARHGPNPSLGELAQGPFYAVKLVPGSLGTFAGLRTDATARVLDGGGQPIAGLFAVGNDMASVMDGHYPSGGITLGPGMTFGYLAALELAGQSPFSGDKQPAAIAKLDSGQNVLTS</sequence>
<feature type="region of interest" description="Disordered" evidence="5">
    <location>
        <begin position="462"/>
        <end position="481"/>
    </location>
</feature>
<keyword evidence="2" id="KW-0285">Flavoprotein</keyword>
<comment type="cofactor">
    <cofactor evidence="1">
        <name>FAD</name>
        <dbReference type="ChEBI" id="CHEBI:57692"/>
    </cofactor>
</comment>
<keyword evidence="8" id="KW-1185">Reference proteome</keyword>
<evidence type="ECO:0000313" key="7">
    <source>
        <dbReference type="EMBL" id="SDS14414.1"/>
    </source>
</evidence>
<evidence type="ECO:0000256" key="3">
    <source>
        <dbReference type="ARBA" id="ARBA00022827"/>
    </source>
</evidence>
<name>A0A1H1PTG2_9PSED</name>
<evidence type="ECO:0000256" key="2">
    <source>
        <dbReference type="ARBA" id="ARBA00022630"/>
    </source>
</evidence>
<dbReference type="OrthoDB" id="9813348at2"/>
<dbReference type="Pfam" id="PF00890">
    <property type="entry name" value="FAD_binding_2"/>
    <property type="match status" value="1"/>
</dbReference>
<dbReference type="EMBL" id="LT629751">
    <property type="protein sequence ID" value="SDS14414.1"/>
    <property type="molecule type" value="Genomic_DNA"/>
</dbReference>